<dbReference type="eggNOG" id="arCOG01719">
    <property type="taxonomic scope" value="Archaea"/>
</dbReference>
<dbReference type="Gene3D" id="1.10.10.410">
    <property type="match status" value="1"/>
</dbReference>
<dbReference type="InterPro" id="IPR023168">
    <property type="entry name" value="GatB_Yqey_C_2"/>
</dbReference>
<evidence type="ECO:0000256" key="3">
    <source>
        <dbReference type="ARBA" id="ARBA00022840"/>
    </source>
</evidence>
<evidence type="ECO:0000256" key="6">
    <source>
        <dbReference type="HAMAP-Rule" id="MF_00588"/>
    </source>
</evidence>
<comment type="catalytic activity">
    <reaction evidence="5 6">
        <text>L-glutamyl-tRNA(Gln) + L-glutamine + ATP + H2O = L-glutaminyl-tRNA(Gln) + L-glutamate + ADP + phosphate + H(+)</text>
        <dbReference type="Rhea" id="RHEA:17521"/>
        <dbReference type="Rhea" id="RHEA-COMP:9681"/>
        <dbReference type="Rhea" id="RHEA-COMP:9684"/>
        <dbReference type="ChEBI" id="CHEBI:15377"/>
        <dbReference type="ChEBI" id="CHEBI:15378"/>
        <dbReference type="ChEBI" id="CHEBI:29985"/>
        <dbReference type="ChEBI" id="CHEBI:30616"/>
        <dbReference type="ChEBI" id="CHEBI:43474"/>
        <dbReference type="ChEBI" id="CHEBI:58359"/>
        <dbReference type="ChEBI" id="CHEBI:78520"/>
        <dbReference type="ChEBI" id="CHEBI:78521"/>
        <dbReference type="ChEBI" id="CHEBI:456216"/>
    </reaction>
</comment>
<dbReference type="InterPro" id="IPR006075">
    <property type="entry name" value="Asn/Gln-tRNA_Trfase_suB/E_cat"/>
</dbReference>
<dbReference type="Gene3D" id="1.10.150.380">
    <property type="entry name" value="GatB domain, N-terminal subdomain"/>
    <property type="match status" value="1"/>
</dbReference>
<keyword evidence="2 6" id="KW-0547">Nucleotide-binding</keyword>
<reference evidence="8 9" key="1">
    <citation type="submission" date="2011-03" db="EMBL/GenBank/DDBJ databases">
        <title>The complete genome of Archaeoglobus veneficus SNP6.</title>
        <authorList>
            <consortium name="US DOE Joint Genome Institute (JGI-PGF)"/>
            <person name="Lucas S."/>
            <person name="Copeland A."/>
            <person name="Lapidus A."/>
            <person name="Bruce D."/>
            <person name="Goodwin L."/>
            <person name="Pitluck S."/>
            <person name="Kyrpides N."/>
            <person name="Mavromatis K."/>
            <person name="Pagani I."/>
            <person name="Ivanova N."/>
            <person name="Mikhailova N."/>
            <person name="Lu M."/>
            <person name="Detter J.C."/>
            <person name="Tapia R."/>
            <person name="Han C."/>
            <person name="Land M."/>
            <person name="Hauser L."/>
            <person name="Markowitz V."/>
            <person name="Cheng J.-F."/>
            <person name="Hugenholtz P."/>
            <person name="Woyke T."/>
            <person name="Wu D."/>
            <person name="Spring S."/>
            <person name="Brambilla E."/>
            <person name="Klenk H.-P."/>
            <person name="Eisen J.A."/>
        </authorList>
    </citation>
    <scope>NUCLEOTIDE SEQUENCE [LARGE SCALE GENOMIC DNA]</scope>
    <source>
        <strain>SNP6</strain>
    </source>
</reference>
<dbReference type="NCBIfam" id="TIGR00134">
    <property type="entry name" value="gatE_arch"/>
    <property type="match status" value="1"/>
</dbReference>
<dbReference type="InterPro" id="IPR042114">
    <property type="entry name" value="GatB_C_1"/>
</dbReference>
<dbReference type="NCBIfam" id="NF003107">
    <property type="entry name" value="PRK04028.1"/>
    <property type="match status" value="1"/>
</dbReference>
<dbReference type="STRING" id="693661.Arcve_0917"/>
<dbReference type="Pfam" id="PF02938">
    <property type="entry name" value="GAD"/>
    <property type="match status" value="1"/>
</dbReference>
<dbReference type="GO" id="GO:0004812">
    <property type="term" value="F:aminoacyl-tRNA ligase activity"/>
    <property type="evidence" value="ECO:0007669"/>
    <property type="project" value="InterPro"/>
</dbReference>
<protein>
    <recommendedName>
        <fullName evidence="6">Glutamyl-tRNA(Gln) amidotransferase subunit E</fullName>
        <shortName evidence="6">Glu-ADT subunit E</shortName>
        <ecNumber evidence="6">6.3.5.-</ecNumber>
    </recommendedName>
</protein>
<comment type="subunit">
    <text evidence="6">Heterodimer of GatD and GatE.</text>
</comment>
<evidence type="ECO:0000256" key="1">
    <source>
        <dbReference type="ARBA" id="ARBA00022598"/>
    </source>
</evidence>
<dbReference type="HOGENOM" id="CLU_030702_0_0_2"/>
<feature type="domain" description="Asn/Gln amidotransferase" evidence="7">
    <location>
        <begin position="476"/>
        <end position="612"/>
    </location>
</feature>
<sequence length="619" mass="68923">MNCQDYEALGLKVGIEIHQQLDTKHKLFCYCPTIQRDVEESNFEFFRYLRSKRSEMGEVDRAAKEEVARSKKFIYKAYDTTCLVEADEEPPRELNREALQVAILIARMLNMEVVDEVHVMRKIVIDGSNTTGFQRTALIAFDGYIECEGKKIGVATLCLEEEACRKVEDRGSEVVYSLDRLGIPLVEIGTMPDITSPKEAKEVAAKLGMILRSTGRVKRGLGTIRQDVNISIRDGARVEIKGVQTLDILDKIVEYEVLRQLNLLKIRDELLARGASVVNQIFDVTSIFSNTKSKVIKRAKCVKAILLKGFAGLVGKEIQPGRRLGTEFADIAKTFGLGGIFHTDELPAYGISEEEVAELRRFVGAESNDAVILAAGEATRVENALARIIERAEYCLIGVPEETRKANEDGTTSYLRPLPGAARMYPETDVPAVRITPDMLEVEIPELIEERAKRYAETYGLPYDLAYVMADSALHHLFEEFAEKLPATTVARVLHIAPAELKKEGVEIGKLEEGHFRAVLELIEEGKIAKEGAEEALKIFCEKPTATKEEVVSSIGSATNLDSFIAKLMEEKKDFIKERGASAFKPLMGLVMKEFRGKVDGKVVAEKLNEAIKRALSDG</sequence>
<keyword evidence="1 6" id="KW-0436">Ligase</keyword>
<dbReference type="InterPro" id="IPR017959">
    <property type="entry name" value="Asn/Gln-tRNA_amidoTrfase_suB/E"/>
</dbReference>
<keyword evidence="4 6" id="KW-0648">Protein biosynthesis</keyword>
<dbReference type="GO" id="GO:0005524">
    <property type="term" value="F:ATP binding"/>
    <property type="evidence" value="ECO:0007669"/>
    <property type="project" value="UniProtKB-KW"/>
</dbReference>
<dbReference type="SUPFAM" id="SSF55261">
    <property type="entry name" value="GAD domain-like"/>
    <property type="match status" value="1"/>
</dbReference>
<dbReference type="KEGG" id="ave:Arcve_0917"/>
<keyword evidence="9" id="KW-1185">Reference proteome</keyword>
<evidence type="ECO:0000313" key="8">
    <source>
        <dbReference type="EMBL" id="AEA46928.1"/>
    </source>
</evidence>
<accession>F2KSF9</accession>
<dbReference type="HAMAP" id="MF_00588">
    <property type="entry name" value="GatE"/>
    <property type="match status" value="1"/>
</dbReference>
<dbReference type="GO" id="GO:0070681">
    <property type="term" value="P:glutaminyl-tRNAGln biosynthesis via transamidation"/>
    <property type="evidence" value="ECO:0007669"/>
    <property type="project" value="TreeGrafter"/>
</dbReference>
<dbReference type="InterPro" id="IPR004414">
    <property type="entry name" value="GatE"/>
</dbReference>
<dbReference type="GO" id="GO:0016740">
    <property type="term" value="F:transferase activity"/>
    <property type="evidence" value="ECO:0007669"/>
    <property type="project" value="UniProtKB-KW"/>
</dbReference>
<name>F2KSF9_ARCVS</name>
<dbReference type="InterPro" id="IPR018027">
    <property type="entry name" value="Asn/Gln_amidotransferase"/>
</dbReference>
<dbReference type="Proteomes" id="UP000008136">
    <property type="component" value="Chromosome"/>
</dbReference>
<dbReference type="EC" id="6.3.5.-" evidence="6"/>
<dbReference type="GO" id="GO:0005737">
    <property type="term" value="C:cytoplasm"/>
    <property type="evidence" value="ECO:0007669"/>
    <property type="project" value="InterPro"/>
</dbReference>
<evidence type="ECO:0000313" key="9">
    <source>
        <dbReference type="Proteomes" id="UP000008136"/>
    </source>
</evidence>
<dbReference type="Pfam" id="PF02637">
    <property type="entry name" value="GatB_Yqey"/>
    <property type="match status" value="1"/>
</dbReference>
<dbReference type="EMBL" id="CP002588">
    <property type="protein sequence ID" value="AEA46928.1"/>
    <property type="molecule type" value="Genomic_DNA"/>
</dbReference>
<dbReference type="GO" id="GO:0006412">
    <property type="term" value="P:translation"/>
    <property type="evidence" value="ECO:0007669"/>
    <property type="project" value="UniProtKB-UniRule"/>
</dbReference>
<evidence type="ECO:0000259" key="7">
    <source>
        <dbReference type="SMART" id="SM00845"/>
    </source>
</evidence>
<evidence type="ECO:0000256" key="4">
    <source>
        <dbReference type="ARBA" id="ARBA00022917"/>
    </source>
</evidence>
<dbReference type="PANTHER" id="PTHR11659:SF2">
    <property type="entry name" value="GLUTAMYL-TRNA(GLN) AMIDOTRANSFERASE SUBUNIT E"/>
    <property type="match status" value="1"/>
</dbReference>
<dbReference type="InterPro" id="IPR029351">
    <property type="entry name" value="GAD_dom"/>
</dbReference>
<dbReference type="Pfam" id="PF02934">
    <property type="entry name" value="GatB_N"/>
    <property type="match status" value="1"/>
</dbReference>
<dbReference type="SUPFAM" id="SSF55931">
    <property type="entry name" value="Glutamine synthetase/guanido kinase"/>
    <property type="match status" value="1"/>
</dbReference>
<dbReference type="OrthoDB" id="7316at2157"/>
<evidence type="ECO:0000256" key="5">
    <source>
        <dbReference type="ARBA" id="ARBA00047913"/>
    </source>
</evidence>
<dbReference type="InterPro" id="IPR004115">
    <property type="entry name" value="GAD-like_sf"/>
</dbReference>
<dbReference type="InterPro" id="IPR003789">
    <property type="entry name" value="Asn/Gln_tRNA_amidoTrase-B-like"/>
</dbReference>
<dbReference type="SMART" id="SM00845">
    <property type="entry name" value="GatB_Yqey"/>
    <property type="match status" value="1"/>
</dbReference>
<keyword evidence="8" id="KW-0808">Transferase</keyword>
<evidence type="ECO:0000256" key="2">
    <source>
        <dbReference type="ARBA" id="ARBA00022741"/>
    </source>
</evidence>
<dbReference type="PROSITE" id="PS01234">
    <property type="entry name" value="GATB"/>
    <property type="match status" value="1"/>
</dbReference>
<dbReference type="GO" id="GO:0050567">
    <property type="term" value="F:glutaminyl-tRNA synthase (glutamine-hydrolyzing) activity"/>
    <property type="evidence" value="ECO:0007669"/>
    <property type="project" value="UniProtKB-UniRule"/>
</dbReference>
<gene>
    <name evidence="6" type="primary">gatE</name>
    <name evidence="8" type="ordered locus">Arcve_0917</name>
</gene>
<dbReference type="PANTHER" id="PTHR11659">
    <property type="entry name" value="GLUTAMYL-TRNA GLN AMIDOTRANSFERASE SUBUNIT B MITOCHONDRIAL AND PROKARYOTIC PET112-RELATED"/>
    <property type="match status" value="1"/>
</dbReference>
<dbReference type="InterPro" id="IPR017958">
    <property type="entry name" value="Gln-tRNA_amidoTrfase_suB_CS"/>
</dbReference>
<dbReference type="InterPro" id="IPR014746">
    <property type="entry name" value="Gln_synth/guanido_kin_cat_dom"/>
</dbReference>
<comment type="function">
    <text evidence="6">Allows the formation of correctly charged Gln-tRNA(Gln) through the transamidation of misacylated Glu-tRNA(Gln) in organisms which lack glutaminyl-tRNA synthetase. The reaction takes place in the presence of glutamine and ATP through an activated gamma-phospho-Glu-tRNA(Gln). The GatDE system is specific for glutamate and does not act on aspartate.</text>
</comment>
<keyword evidence="3 6" id="KW-0067">ATP-binding</keyword>
<dbReference type="Gene3D" id="3.30.1360.30">
    <property type="entry name" value="GAD-like domain"/>
    <property type="match status" value="1"/>
</dbReference>
<proteinExistence type="inferred from homology"/>
<dbReference type="SUPFAM" id="SSF89095">
    <property type="entry name" value="GatB/YqeY motif"/>
    <property type="match status" value="2"/>
</dbReference>
<organism evidence="8 9">
    <name type="scientific">Archaeoglobus veneficus (strain DSM 11195 / SNP6)</name>
    <dbReference type="NCBI Taxonomy" id="693661"/>
    <lineage>
        <taxon>Archaea</taxon>
        <taxon>Methanobacteriati</taxon>
        <taxon>Methanobacteriota</taxon>
        <taxon>Archaeoglobi</taxon>
        <taxon>Archaeoglobales</taxon>
        <taxon>Archaeoglobaceae</taxon>
        <taxon>Archaeoglobus</taxon>
    </lineage>
</organism>
<comment type="similarity">
    <text evidence="6">Belongs to the GatB/GatE family. GatE subfamily.</text>
</comment>
<dbReference type="AlphaFoldDB" id="F2KSF9"/>